<feature type="non-terminal residue" evidence="1">
    <location>
        <position position="34"/>
    </location>
</feature>
<dbReference type="EMBL" id="UINC01034818">
    <property type="protein sequence ID" value="SVB26254.1"/>
    <property type="molecule type" value="Genomic_DNA"/>
</dbReference>
<dbReference type="Gene3D" id="1.10.1670.10">
    <property type="entry name" value="Helix-hairpin-Helix base-excision DNA repair enzymes (C-terminal)"/>
    <property type="match status" value="1"/>
</dbReference>
<sequence>ATSRPREANWALLDLGALVCTAVSPSCLMCPLRT</sequence>
<evidence type="ECO:0000313" key="1">
    <source>
        <dbReference type="EMBL" id="SVB26254.1"/>
    </source>
</evidence>
<dbReference type="InterPro" id="IPR023170">
    <property type="entry name" value="HhH_base_excis_C"/>
</dbReference>
<dbReference type="GO" id="GO:0006281">
    <property type="term" value="P:DNA repair"/>
    <property type="evidence" value="ECO:0007669"/>
    <property type="project" value="InterPro"/>
</dbReference>
<dbReference type="InterPro" id="IPR011257">
    <property type="entry name" value="DNA_glycosylase"/>
</dbReference>
<feature type="non-terminal residue" evidence="1">
    <location>
        <position position="1"/>
    </location>
</feature>
<name>A0A382CKA0_9ZZZZ</name>
<accession>A0A382CKA0</accession>
<dbReference type="SUPFAM" id="SSF48150">
    <property type="entry name" value="DNA-glycosylase"/>
    <property type="match status" value="1"/>
</dbReference>
<proteinExistence type="predicted"/>
<protein>
    <submittedName>
        <fullName evidence="1">Uncharacterized protein</fullName>
    </submittedName>
</protein>
<gene>
    <name evidence="1" type="ORF">METZ01_LOCUS179108</name>
</gene>
<dbReference type="GO" id="GO:0003824">
    <property type="term" value="F:catalytic activity"/>
    <property type="evidence" value="ECO:0007669"/>
    <property type="project" value="InterPro"/>
</dbReference>
<organism evidence="1">
    <name type="scientific">marine metagenome</name>
    <dbReference type="NCBI Taxonomy" id="408172"/>
    <lineage>
        <taxon>unclassified sequences</taxon>
        <taxon>metagenomes</taxon>
        <taxon>ecological metagenomes</taxon>
    </lineage>
</organism>
<dbReference type="AlphaFoldDB" id="A0A382CKA0"/>
<reference evidence="1" key="1">
    <citation type="submission" date="2018-05" db="EMBL/GenBank/DDBJ databases">
        <authorList>
            <person name="Lanie J.A."/>
            <person name="Ng W.-L."/>
            <person name="Kazmierczak K.M."/>
            <person name="Andrzejewski T.M."/>
            <person name="Davidsen T.M."/>
            <person name="Wayne K.J."/>
            <person name="Tettelin H."/>
            <person name="Glass J.I."/>
            <person name="Rusch D."/>
            <person name="Podicherti R."/>
            <person name="Tsui H.-C.T."/>
            <person name="Winkler M.E."/>
        </authorList>
    </citation>
    <scope>NUCLEOTIDE SEQUENCE</scope>
</reference>